<keyword evidence="2" id="KW-1185">Reference proteome</keyword>
<reference evidence="1" key="1">
    <citation type="submission" date="2023-06" db="EMBL/GenBank/DDBJ databases">
        <title>Survivors Of The Sea: Transcriptome response of Skeletonema marinoi to long-term dormancy.</title>
        <authorList>
            <person name="Pinder M.I.M."/>
            <person name="Kourtchenko O."/>
            <person name="Robertson E.K."/>
            <person name="Larsson T."/>
            <person name="Maumus F."/>
            <person name="Osuna-Cruz C.M."/>
            <person name="Vancaester E."/>
            <person name="Stenow R."/>
            <person name="Vandepoele K."/>
            <person name="Ploug H."/>
            <person name="Bruchert V."/>
            <person name="Godhe A."/>
            <person name="Topel M."/>
        </authorList>
    </citation>
    <scope>NUCLEOTIDE SEQUENCE</scope>
    <source>
        <strain evidence="1">R05AC</strain>
    </source>
</reference>
<evidence type="ECO:0000313" key="2">
    <source>
        <dbReference type="Proteomes" id="UP001224775"/>
    </source>
</evidence>
<dbReference type="Proteomes" id="UP001224775">
    <property type="component" value="Unassembled WGS sequence"/>
</dbReference>
<accession>A0AAD9DII4</accession>
<proteinExistence type="predicted"/>
<name>A0AAD9DII4_9STRA</name>
<gene>
    <name evidence="1" type="ORF">QTG54_001367</name>
</gene>
<sequence length="129" mass="14067">MGGGGRGPVAPLDYIQGACQLHLQAQVSNPSSLQAIQRFLSGGGSGSATPSSDAEAKWWRGSLSLAPNCFFGYLVKQQKMDKWMTMMKKIGMRHLPPRNHLMGEPWIIGIHQCFINQYQCSSSGGLDNN</sequence>
<evidence type="ECO:0000313" key="1">
    <source>
        <dbReference type="EMBL" id="KAK1747404.1"/>
    </source>
</evidence>
<dbReference type="EMBL" id="JATAAI010000002">
    <property type="protein sequence ID" value="KAK1747404.1"/>
    <property type="molecule type" value="Genomic_DNA"/>
</dbReference>
<protein>
    <submittedName>
        <fullName evidence="1">Uncharacterized protein</fullName>
    </submittedName>
</protein>
<dbReference type="AlphaFoldDB" id="A0AAD9DII4"/>
<comment type="caution">
    <text evidence="1">The sequence shown here is derived from an EMBL/GenBank/DDBJ whole genome shotgun (WGS) entry which is preliminary data.</text>
</comment>
<organism evidence="1 2">
    <name type="scientific">Skeletonema marinoi</name>
    <dbReference type="NCBI Taxonomy" id="267567"/>
    <lineage>
        <taxon>Eukaryota</taxon>
        <taxon>Sar</taxon>
        <taxon>Stramenopiles</taxon>
        <taxon>Ochrophyta</taxon>
        <taxon>Bacillariophyta</taxon>
        <taxon>Coscinodiscophyceae</taxon>
        <taxon>Thalassiosirophycidae</taxon>
        <taxon>Thalassiosirales</taxon>
        <taxon>Skeletonemataceae</taxon>
        <taxon>Skeletonema</taxon>
        <taxon>Skeletonema marinoi-dohrnii complex</taxon>
    </lineage>
</organism>